<evidence type="ECO:0000313" key="2">
    <source>
        <dbReference type="Proteomes" id="UP001066276"/>
    </source>
</evidence>
<reference evidence="1" key="1">
    <citation type="journal article" date="2022" name="bioRxiv">
        <title>Sequencing and chromosome-scale assembly of the giantPleurodeles waltlgenome.</title>
        <authorList>
            <person name="Brown T."/>
            <person name="Elewa A."/>
            <person name="Iarovenko S."/>
            <person name="Subramanian E."/>
            <person name="Araus A.J."/>
            <person name="Petzold A."/>
            <person name="Susuki M."/>
            <person name="Suzuki K.-i.T."/>
            <person name="Hayashi T."/>
            <person name="Toyoda A."/>
            <person name="Oliveira C."/>
            <person name="Osipova E."/>
            <person name="Leigh N.D."/>
            <person name="Simon A."/>
            <person name="Yun M.H."/>
        </authorList>
    </citation>
    <scope>NUCLEOTIDE SEQUENCE</scope>
    <source>
        <strain evidence="1">20211129_DDA</strain>
        <tissue evidence="1">Liver</tissue>
    </source>
</reference>
<dbReference type="Proteomes" id="UP001066276">
    <property type="component" value="Chromosome 10"/>
</dbReference>
<dbReference type="EMBL" id="JANPWB010000014">
    <property type="protein sequence ID" value="KAJ1097539.1"/>
    <property type="molecule type" value="Genomic_DNA"/>
</dbReference>
<dbReference type="AlphaFoldDB" id="A0AAV7M347"/>
<evidence type="ECO:0000313" key="1">
    <source>
        <dbReference type="EMBL" id="KAJ1097539.1"/>
    </source>
</evidence>
<comment type="caution">
    <text evidence="1">The sequence shown here is derived from an EMBL/GenBank/DDBJ whole genome shotgun (WGS) entry which is preliminary data.</text>
</comment>
<gene>
    <name evidence="1" type="ORF">NDU88_002657</name>
</gene>
<keyword evidence="2" id="KW-1185">Reference proteome</keyword>
<name>A0AAV7M347_PLEWA</name>
<proteinExistence type="predicted"/>
<protein>
    <submittedName>
        <fullName evidence="1">Uncharacterized protein</fullName>
    </submittedName>
</protein>
<sequence length="68" mass="7334">MGLGLLIPLLTEEPNCCLEGKEEFGTRFACSRLNQLGHFGPPASSLTVHQLYSVSSVEGEARANESLK</sequence>
<organism evidence="1 2">
    <name type="scientific">Pleurodeles waltl</name>
    <name type="common">Iberian ribbed newt</name>
    <dbReference type="NCBI Taxonomy" id="8319"/>
    <lineage>
        <taxon>Eukaryota</taxon>
        <taxon>Metazoa</taxon>
        <taxon>Chordata</taxon>
        <taxon>Craniata</taxon>
        <taxon>Vertebrata</taxon>
        <taxon>Euteleostomi</taxon>
        <taxon>Amphibia</taxon>
        <taxon>Batrachia</taxon>
        <taxon>Caudata</taxon>
        <taxon>Salamandroidea</taxon>
        <taxon>Salamandridae</taxon>
        <taxon>Pleurodelinae</taxon>
        <taxon>Pleurodeles</taxon>
    </lineage>
</organism>
<accession>A0AAV7M347</accession>